<gene>
    <name evidence="1" type="ORF">BV22DRAFT_1135709</name>
</gene>
<evidence type="ECO:0000313" key="2">
    <source>
        <dbReference type="Proteomes" id="UP000790709"/>
    </source>
</evidence>
<proteinExistence type="predicted"/>
<keyword evidence="2" id="KW-1185">Reference proteome</keyword>
<accession>A0ACB8AVM8</accession>
<dbReference type="Proteomes" id="UP000790709">
    <property type="component" value="Unassembled WGS sequence"/>
</dbReference>
<reference evidence="1" key="1">
    <citation type="journal article" date="2021" name="New Phytol.">
        <title>Evolutionary innovations through gain and loss of genes in the ectomycorrhizal Boletales.</title>
        <authorList>
            <person name="Wu G."/>
            <person name="Miyauchi S."/>
            <person name="Morin E."/>
            <person name="Kuo A."/>
            <person name="Drula E."/>
            <person name="Varga T."/>
            <person name="Kohler A."/>
            <person name="Feng B."/>
            <person name="Cao Y."/>
            <person name="Lipzen A."/>
            <person name="Daum C."/>
            <person name="Hundley H."/>
            <person name="Pangilinan J."/>
            <person name="Johnson J."/>
            <person name="Barry K."/>
            <person name="LaButti K."/>
            <person name="Ng V."/>
            <person name="Ahrendt S."/>
            <person name="Min B."/>
            <person name="Choi I.G."/>
            <person name="Park H."/>
            <person name="Plett J.M."/>
            <person name="Magnuson J."/>
            <person name="Spatafora J.W."/>
            <person name="Nagy L.G."/>
            <person name="Henrissat B."/>
            <person name="Grigoriev I.V."/>
            <person name="Yang Z.L."/>
            <person name="Xu J."/>
            <person name="Martin F.M."/>
        </authorList>
    </citation>
    <scope>NUCLEOTIDE SEQUENCE</scope>
    <source>
        <strain evidence="1">KUC20120723A-06</strain>
    </source>
</reference>
<name>A0ACB8AVM8_9AGAM</name>
<sequence length="89" mass="9963">MSDQMLHDEIQEETAKAILGYGLMTMKGVEHKVPQNILANTITVGIHREVRAIPSSKLSLLPPSSQIFALSRRSLYFWLEPTSIIKDGL</sequence>
<evidence type="ECO:0000313" key="1">
    <source>
        <dbReference type="EMBL" id="KAH7917093.1"/>
    </source>
</evidence>
<organism evidence="1 2">
    <name type="scientific">Leucogyrophana mollusca</name>
    <dbReference type="NCBI Taxonomy" id="85980"/>
    <lineage>
        <taxon>Eukaryota</taxon>
        <taxon>Fungi</taxon>
        <taxon>Dikarya</taxon>
        <taxon>Basidiomycota</taxon>
        <taxon>Agaricomycotina</taxon>
        <taxon>Agaricomycetes</taxon>
        <taxon>Agaricomycetidae</taxon>
        <taxon>Boletales</taxon>
        <taxon>Boletales incertae sedis</taxon>
        <taxon>Leucogyrophana</taxon>
    </lineage>
</organism>
<comment type="caution">
    <text evidence="1">The sequence shown here is derived from an EMBL/GenBank/DDBJ whole genome shotgun (WGS) entry which is preliminary data.</text>
</comment>
<protein>
    <submittedName>
        <fullName evidence="1">Uncharacterized protein</fullName>
    </submittedName>
</protein>
<dbReference type="EMBL" id="MU267284">
    <property type="protein sequence ID" value="KAH7917093.1"/>
    <property type="molecule type" value="Genomic_DNA"/>
</dbReference>